<dbReference type="RefSeq" id="WP_063555834.1">
    <property type="nucleotide sequence ID" value="NZ_LITT01000024.1"/>
</dbReference>
<accession>A0A162KSS5</accession>
<gene>
    <name evidence="1" type="ORF">WY13_02411</name>
</gene>
<evidence type="ECO:0000313" key="2">
    <source>
        <dbReference type="Proteomes" id="UP000077407"/>
    </source>
</evidence>
<dbReference type="EMBL" id="LITT01000024">
    <property type="protein sequence ID" value="OAA86422.1"/>
    <property type="molecule type" value="Genomic_DNA"/>
</dbReference>
<dbReference type="PATRIC" id="fig|1538.10.peg.2786"/>
<dbReference type="Proteomes" id="UP000077407">
    <property type="component" value="Unassembled WGS sequence"/>
</dbReference>
<dbReference type="AlphaFoldDB" id="A0A162KSS5"/>
<evidence type="ECO:0000313" key="1">
    <source>
        <dbReference type="EMBL" id="OAA86422.1"/>
    </source>
</evidence>
<sequence>MSYREYRDLVDLSTGECIKVPVSFVENREDYYIRSRKQDEAYKKKSNKPMRVTEHFYWGNLLNIINLIKEKRLSTSALGLLLLLCCYLQNGSDILCTQKKTPYTTAELIELTGVPKRTFVRAIDELQTHGIITNDGTARKPVFKVDSQYHFVGVNKQANTSVRIYKEGIRVLQASGLTLNEIGFIYAILPLIDYNRCVLVKDFTAGEELDNLHSIDSLCGYLGMSRRNLNNYLTMTFKYTFEDGQYKVPVFGVFKAYGSETNSYLVSPLLVRRAVKDIDYHKFSNLEEMFKIYGERLQ</sequence>
<protein>
    <submittedName>
        <fullName evidence="1">Uncharacterized protein</fullName>
    </submittedName>
</protein>
<proteinExistence type="predicted"/>
<dbReference type="OrthoDB" id="2080804at2"/>
<reference evidence="1 2" key="1">
    <citation type="journal article" date="2015" name="Biotechnol. Bioeng.">
        <title>Genome sequence and phenotypic characterization of Caulobacter segnis.</title>
        <authorList>
            <person name="Patel S."/>
            <person name="Fletcher B."/>
            <person name="Scott D.C."/>
            <person name="Ely B."/>
        </authorList>
    </citation>
    <scope>NUCLEOTIDE SEQUENCE [LARGE SCALE GENOMIC DNA]</scope>
    <source>
        <strain evidence="1 2">ERI-2</strain>
    </source>
</reference>
<name>A0A162KSS5_9CLOT</name>
<comment type="caution">
    <text evidence="1">The sequence shown here is derived from an EMBL/GenBank/DDBJ whole genome shotgun (WGS) entry which is preliminary data.</text>
</comment>
<organism evidence="1 2">
    <name type="scientific">Clostridium ljungdahlii</name>
    <dbReference type="NCBI Taxonomy" id="1538"/>
    <lineage>
        <taxon>Bacteria</taxon>
        <taxon>Bacillati</taxon>
        <taxon>Bacillota</taxon>
        <taxon>Clostridia</taxon>
        <taxon>Eubacteriales</taxon>
        <taxon>Clostridiaceae</taxon>
        <taxon>Clostridium</taxon>
    </lineage>
</organism>